<name>A0A1V9FSR4_9BACT</name>
<accession>A0A1V9FSR4</accession>
<evidence type="ECO:0000313" key="1">
    <source>
        <dbReference type="EMBL" id="OQP61382.1"/>
    </source>
</evidence>
<organism evidence="1 2">
    <name type="scientific">Niastella vici</name>
    <dbReference type="NCBI Taxonomy" id="1703345"/>
    <lineage>
        <taxon>Bacteria</taxon>
        <taxon>Pseudomonadati</taxon>
        <taxon>Bacteroidota</taxon>
        <taxon>Chitinophagia</taxon>
        <taxon>Chitinophagales</taxon>
        <taxon>Chitinophagaceae</taxon>
        <taxon>Niastella</taxon>
    </lineage>
</organism>
<sequence length="262" mass="29933">MKKKRSIRKLILVSFWLCIAAGTMVLLVAAMNAQNNKNCKGYSIQIKGKTDQWFLDKKDIAALLISQGGVQGRAVKNFDLRRMENQLKNNVWVKDAELFFDNSRVLQVRIEERVPVARLFTVTGNSFYIDSSGERLPLSDKFSARLPVFTGFPSERDKLNGADSLLVREIINISDYLVHDEFWMAQVSQVDIQADHTFEMIPVVGNHIIQFGDGTDYEKKFKRLLLFYQQVLSKTGMDVYQKLNVGFARQVIGVKNPSPYNN</sequence>
<dbReference type="EMBL" id="LVYD01000058">
    <property type="protein sequence ID" value="OQP61382.1"/>
    <property type="molecule type" value="Genomic_DNA"/>
</dbReference>
<evidence type="ECO:0000313" key="2">
    <source>
        <dbReference type="Proteomes" id="UP000192796"/>
    </source>
</evidence>
<proteinExistence type="predicted"/>
<evidence type="ECO:0008006" key="3">
    <source>
        <dbReference type="Google" id="ProtNLM"/>
    </source>
</evidence>
<gene>
    <name evidence="1" type="ORF">A3860_06640</name>
</gene>
<reference evidence="1 2" key="1">
    <citation type="submission" date="2016-03" db="EMBL/GenBank/DDBJ databases">
        <title>Niastella vici sp. nov., isolated from farmland soil.</title>
        <authorList>
            <person name="Chen L."/>
            <person name="Wang D."/>
            <person name="Yang S."/>
            <person name="Wang G."/>
        </authorList>
    </citation>
    <scope>NUCLEOTIDE SEQUENCE [LARGE SCALE GENOMIC DNA]</scope>
    <source>
        <strain evidence="1 2">DJ57</strain>
    </source>
</reference>
<dbReference type="AlphaFoldDB" id="A0A1V9FSR4"/>
<comment type="caution">
    <text evidence="1">The sequence shown here is derived from an EMBL/GenBank/DDBJ whole genome shotgun (WGS) entry which is preliminary data.</text>
</comment>
<dbReference type="STRING" id="1703345.A3860_06640"/>
<keyword evidence="2" id="KW-1185">Reference proteome</keyword>
<dbReference type="RefSeq" id="WP_081152149.1">
    <property type="nucleotide sequence ID" value="NZ_LVYD01000058.1"/>
</dbReference>
<protein>
    <recommendedName>
        <fullName evidence="3">Cell division protein FtsQ</fullName>
    </recommendedName>
</protein>
<dbReference type="Proteomes" id="UP000192796">
    <property type="component" value="Unassembled WGS sequence"/>
</dbReference>
<dbReference type="OrthoDB" id="1466667at2"/>